<feature type="transmembrane region" description="Helical" evidence="2">
    <location>
        <begin position="97"/>
        <end position="117"/>
    </location>
</feature>
<gene>
    <name evidence="3" type="ORF">F4561_001566</name>
</gene>
<protein>
    <submittedName>
        <fullName evidence="3">Uncharacterized protein</fullName>
    </submittedName>
</protein>
<dbReference type="RefSeq" id="WP_184576128.1">
    <property type="nucleotide sequence ID" value="NZ_JACHJT010000001.1"/>
</dbReference>
<organism evidence="3 4">
    <name type="scientific">Lipingzhangella halophila</name>
    <dbReference type="NCBI Taxonomy" id="1783352"/>
    <lineage>
        <taxon>Bacteria</taxon>
        <taxon>Bacillati</taxon>
        <taxon>Actinomycetota</taxon>
        <taxon>Actinomycetes</taxon>
        <taxon>Streptosporangiales</taxon>
        <taxon>Nocardiopsidaceae</taxon>
        <taxon>Lipingzhangella</taxon>
    </lineage>
</organism>
<keyword evidence="2" id="KW-0472">Membrane</keyword>
<evidence type="ECO:0000256" key="2">
    <source>
        <dbReference type="SAM" id="Phobius"/>
    </source>
</evidence>
<feature type="transmembrane region" description="Helical" evidence="2">
    <location>
        <begin position="73"/>
        <end position="91"/>
    </location>
</feature>
<evidence type="ECO:0000313" key="4">
    <source>
        <dbReference type="Proteomes" id="UP000523007"/>
    </source>
</evidence>
<reference evidence="3 4" key="1">
    <citation type="submission" date="2020-08" db="EMBL/GenBank/DDBJ databases">
        <title>Sequencing the genomes of 1000 actinobacteria strains.</title>
        <authorList>
            <person name="Klenk H.-P."/>
        </authorList>
    </citation>
    <scope>NUCLEOTIDE SEQUENCE [LARGE SCALE GENOMIC DNA]</scope>
    <source>
        <strain evidence="3 4">DSM 102030</strain>
    </source>
</reference>
<keyword evidence="2" id="KW-1133">Transmembrane helix</keyword>
<keyword evidence="4" id="KW-1185">Reference proteome</keyword>
<dbReference type="EMBL" id="JACHJT010000001">
    <property type="protein sequence ID" value="MBB4930746.1"/>
    <property type="molecule type" value="Genomic_DNA"/>
</dbReference>
<feature type="compositionally biased region" description="Basic and acidic residues" evidence="1">
    <location>
        <begin position="56"/>
        <end position="71"/>
    </location>
</feature>
<sequence>MDDTTDSSTVAPREQTDVYRELRTALSTARDLGPAYDEELARAVAERITASPEKSAAAREPERASRRDRVQRTTTAALTAALIVIATAAAAESSPENLAWGTVGFLAIAAHVARTWWSAGRGADYS</sequence>
<dbReference type="Proteomes" id="UP000523007">
    <property type="component" value="Unassembled WGS sequence"/>
</dbReference>
<evidence type="ECO:0000313" key="3">
    <source>
        <dbReference type="EMBL" id="MBB4930746.1"/>
    </source>
</evidence>
<evidence type="ECO:0000256" key="1">
    <source>
        <dbReference type="SAM" id="MobiDB-lite"/>
    </source>
</evidence>
<name>A0A7W7RG08_9ACTN</name>
<dbReference type="AlphaFoldDB" id="A0A7W7RG08"/>
<feature type="region of interest" description="Disordered" evidence="1">
    <location>
        <begin position="47"/>
        <end position="72"/>
    </location>
</feature>
<accession>A0A7W7RG08</accession>
<proteinExistence type="predicted"/>
<keyword evidence="2" id="KW-0812">Transmembrane</keyword>
<comment type="caution">
    <text evidence="3">The sequence shown here is derived from an EMBL/GenBank/DDBJ whole genome shotgun (WGS) entry which is preliminary data.</text>
</comment>